<dbReference type="SUPFAM" id="SSF51445">
    <property type="entry name" value="(Trans)glycosidases"/>
    <property type="match status" value="1"/>
</dbReference>
<feature type="chain" id="PRO_5022732123" description="Alpha-galactosidase" evidence="4">
    <location>
        <begin position="25"/>
        <end position="948"/>
    </location>
</feature>
<reference evidence="5 6" key="1">
    <citation type="submission" date="2019-02" db="EMBL/GenBank/DDBJ databases">
        <title>Deep-cultivation of Planctomycetes and their phenomic and genomic characterization uncovers novel biology.</title>
        <authorList>
            <person name="Wiegand S."/>
            <person name="Jogler M."/>
            <person name="Boedeker C."/>
            <person name="Pinto D."/>
            <person name="Vollmers J."/>
            <person name="Rivas-Marin E."/>
            <person name="Kohn T."/>
            <person name="Peeters S.H."/>
            <person name="Heuer A."/>
            <person name="Rast P."/>
            <person name="Oberbeckmann S."/>
            <person name="Bunk B."/>
            <person name="Jeske O."/>
            <person name="Meyerdierks A."/>
            <person name="Storesund J.E."/>
            <person name="Kallscheuer N."/>
            <person name="Luecker S."/>
            <person name="Lage O.M."/>
            <person name="Pohl T."/>
            <person name="Merkel B.J."/>
            <person name="Hornburger P."/>
            <person name="Mueller R.-W."/>
            <person name="Bruemmer F."/>
            <person name="Labrenz M."/>
            <person name="Spormann A.M."/>
            <person name="Op Den Camp H."/>
            <person name="Overmann J."/>
            <person name="Amann R."/>
            <person name="Jetten M.S.M."/>
            <person name="Mascher T."/>
            <person name="Medema M.H."/>
            <person name="Devos D.P."/>
            <person name="Kaster A.-K."/>
            <person name="Ovreas L."/>
            <person name="Rohde M."/>
            <person name="Galperin M.Y."/>
            <person name="Jogler C."/>
        </authorList>
    </citation>
    <scope>NUCLEOTIDE SEQUENCE [LARGE SCALE GENOMIC DNA]</scope>
    <source>
        <strain evidence="5 6">Poly41</strain>
    </source>
</reference>
<proteinExistence type="inferred from homology"/>
<evidence type="ECO:0000313" key="6">
    <source>
        <dbReference type="Proteomes" id="UP000319143"/>
    </source>
</evidence>
<keyword evidence="2" id="KW-0378">Hydrolase</keyword>
<name>A0A5C6D4J5_9BACT</name>
<evidence type="ECO:0000313" key="5">
    <source>
        <dbReference type="EMBL" id="TWU30587.1"/>
    </source>
</evidence>
<dbReference type="RefSeq" id="WP_146531350.1">
    <property type="nucleotide sequence ID" value="NZ_SJPV01000022.1"/>
</dbReference>
<comment type="similarity">
    <text evidence="1">Belongs to the glycosyl hydrolase 27 family.</text>
</comment>
<sequence length="948" mass="105417" precursor="true">MTRKQIPLPLMAAVMLSLPFAATAAPSEISGLGMNAVWQDGCLNLRRSDSDQSFLIHTDENSSGATEAVVRSVNDPTWGQGQAIRLQQPSGDQTQVTLFPTLPFAVWQRTLVNTGDGQRVVNKDSMLSAKLDLGVPPAQLKTISTAGLLDVADHPGGYTFMAVGDPNNHRGIVCGWSTHHRGSGIVFSDVIDSQATLQARIDYGDLRIEPQQQVKTETLLIGFFDDIRLGLEQYGDAIAKQLNIRLPDQPSVYCTWYHDGASDEQKIARNTDFVHDQLVPYGFHVVQIDDKWQAGQSQNGPRKDFSKILADGPYPSGMKKTADYVRSQGLVPGIWFMPFAGTWNDPYWADKLDLFYKEGRSPDNHINETNGGKRPDFPAGEAPFVARWGGTCLDMTNPKTQQYLRSIVQRMAHEWGYEYFKMDGLWTGTGAKLLYVNSSYQDDDLGQTTRFDPTITPIEAYAKGLDLVRQTAGPDAFFLGCCAPQNMRSFGPAMGRVDAMRVGPDNGALPERLVRGPLFSTRVFFLNKRVWYNDPDPVYVRPSFPEPMAQTSVSWTALTGSLHSSSYSYYELPADRLDILRRGLPSHTLKTVRPVDYLENDPAQIWLLTDERDPVRKDVVGLFNWDISKSAKLEYPLERLGVPQAEKYVGFDFWNDRFVPPFSETVAVDLKAGGCAMLALRPAQEHPQVISTSRHVTQGVVDLRNEHWDDATATLSGVSEVIGGEDYELRIVVPTGKASWQLKDVVLADLTDTTEMTAELSGPTVRVRIRSAAGGQVRWSAQFEPSEVRAEHPEPVNELEATVDFDQVSIGWKPSSPYGYRVLRDGVSMAEIGGMSYQDGTVKFGMTYDYAVQTRGWDGQWSEARHVTAVMPKQVETPEQPPLPQVFLSDLKPAKSSTGWGRIGIDKSSRGIFRSGQDRKHAYFFARSDIQRAYSSSSIFPSLFRSAS</sequence>
<evidence type="ECO:0000256" key="4">
    <source>
        <dbReference type="SAM" id="SignalP"/>
    </source>
</evidence>
<dbReference type="Proteomes" id="UP000319143">
    <property type="component" value="Unassembled WGS sequence"/>
</dbReference>
<accession>A0A5C6D4J5</accession>
<dbReference type="InterPro" id="IPR013780">
    <property type="entry name" value="Glyco_hydro_b"/>
</dbReference>
<dbReference type="AlphaFoldDB" id="A0A5C6D4J5"/>
<organism evidence="5 6">
    <name type="scientific">Novipirellula artificiosorum</name>
    <dbReference type="NCBI Taxonomy" id="2528016"/>
    <lineage>
        <taxon>Bacteria</taxon>
        <taxon>Pseudomonadati</taxon>
        <taxon>Planctomycetota</taxon>
        <taxon>Planctomycetia</taxon>
        <taxon>Pirellulales</taxon>
        <taxon>Pirellulaceae</taxon>
        <taxon>Novipirellula</taxon>
    </lineage>
</organism>
<dbReference type="GO" id="GO:0004553">
    <property type="term" value="F:hydrolase activity, hydrolyzing O-glycosyl compounds"/>
    <property type="evidence" value="ECO:0007669"/>
    <property type="project" value="InterPro"/>
</dbReference>
<dbReference type="GO" id="GO:0005975">
    <property type="term" value="P:carbohydrate metabolic process"/>
    <property type="evidence" value="ECO:0007669"/>
    <property type="project" value="InterPro"/>
</dbReference>
<dbReference type="PANTHER" id="PTHR11452">
    <property type="entry name" value="ALPHA-GALACTOSIDASE/ALPHA-N-ACETYLGALACTOSAMINIDASE"/>
    <property type="match status" value="1"/>
</dbReference>
<comment type="caution">
    <text evidence="5">The sequence shown here is derived from an EMBL/GenBank/DDBJ whole genome shotgun (WGS) entry which is preliminary data.</text>
</comment>
<dbReference type="OrthoDB" id="9807519at2"/>
<gene>
    <name evidence="5" type="ORF">Poly41_66820</name>
</gene>
<dbReference type="InterPro" id="IPR013785">
    <property type="entry name" value="Aldolase_TIM"/>
</dbReference>
<dbReference type="Gene3D" id="2.60.40.1180">
    <property type="entry name" value="Golgi alpha-mannosidase II"/>
    <property type="match status" value="1"/>
</dbReference>
<dbReference type="InterPro" id="IPR002241">
    <property type="entry name" value="Glyco_hydro_27"/>
</dbReference>
<keyword evidence="6" id="KW-1185">Reference proteome</keyword>
<dbReference type="EMBL" id="SJPV01000022">
    <property type="protein sequence ID" value="TWU30587.1"/>
    <property type="molecule type" value="Genomic_DNA"/>
</dbReference>
<dbReference type="Gene3D" id="3.20.20.70">
    <property type="entry name" value="Aldolase class I"/>
    <property type="match status" value="1"/>
</dbReference>
<protein>
    <recommendedName>
        <fullName evidence="7">Alpha-galactosidase</fullName>
    </recommendedName>
</protein>
<evidence type="ECO:0008006" key="7">
    <source>
        <dbReference type="Google" id="ProtNLM"/>
    </source>
</evidence>
<keyword evidence="4" id="KW-0732">Signal</keyword>
<dbReference type="InterPro" id="IPR017853">
    <property type="entry name" value="GH"/>
</dbReference>
<feature type="signal peptide" evidence="4">
    <location>
        <begin position="1"/>
        <end position="24"/>
    </location>
</feature>
<dbReference type="PANTHER" id="PTHR11452:SF75">
    <property type="entry name" value="ALPHA-GALACTOSIDASE MEL1"/>
    <property type="match status" value="1"/>
</dbReference>
<evidence type="ECO:0000256" key="3">
    <source>
        <dbReference type="ARBA" id="ARBA00023295"/>
    </source>
</evidence>
<keyword evidence="3" id="KW-0326">Glycosidase</keyword>
<evidence type="ECO:0000256" key="2">
    <source>
        <dbReference type="ARBA" id="ARBA00022801"/>
    </source>
</evidence>
<evidence type="ECO:0000256" key="1">
    <source>
        <dbReference type="ARBA" id="ARBA00009743"/>
    </source>
</evidence>